<gene>
    <name evidence="1" type="ORF">BN741_00411</name>
</gene>
<dbReference type="Proteomes" id="UP000018072">
    <property type="component" value="Unassembled WGS sequence"/>
</dbReference>
<dbReference type="AlphaFoldDB" id="R7H7H7"/>
<dbReference type="STRING" id="1263103.BN741_00411"/>
<name>R7H7H7_9BACT</name>
<protein>
    <submittedName>
        <fullName evidence="1">Uncharacterized protein</fullName>
    </submittedName>
</protein>
<comment type="caution">
    <text evidence="1">The sequence shown here is derived from an EMBL/GenBank/DDBJ whole genome shotgun (WGS) entry which is preliminary data.</text>
</comment>
<reference evidence="1" key="1">
    <citation type="submission" date="2012-11" db="EMBL/GenBank/DDBJ databases">
        <title>Dependencies among metagenomic species, viruses, plasmids and units of genetic variation.</title>
        <authorList>
            <person name="Nielsen H.B."/>
            <person name="Almeida M."/>
            <person name="Juncker A.S."/>
            <person name="Rasmussen S."/>
            <person name="Li J."/>
            <person name="Sunagawa S."/>
            <person name="Plichta D."/>
            <person name="Gautier L."/>
            <person name="Le Chatelier E."/>
            <person name="Peletier E."/>
            <person name="Bonde I."/>
            <person name="Nielsen T."/>
            <person name="Manichanh C."/>
            <person name="Arumugam M."/>
            <person name="Batto J."/>
            <person name="Santos M.B.Q.D."/>
            <person name="Blom N."/>
            <person name="Borruel N."/>
            <person name="Burgdorf K.S."/>
            <person name="Boumezbeur F."/>
            <person name="Casellas F."/>
            <person name="Dore J."/>
            <person name="Guarner F."/>
            <person name="Hansen T."/>
            <person name="Hildebrand F."/>
            <person name="Kaas R.S."/>
            <person name="Kennedy S."/>
            <person name="Kristiansen K."/>
            <person name="Kultima J.R."/>
            <person name="Leonard P."/>
            <person name="Levenez F."/>
            <person name="Lund O."/>
            <person name="Moumen B."/>
            <person name="Le Paslier D."/>
            <person name="Pons N."/>
            <person name="Pedersen O."/>
            <person name="Prifti E."/>
            <person name="Qin J."/>
            <person name="Raes J."/>
            <person name="Tap J."/>
            <person name="Tims S."/>
            <person name="Ussery D.W."/>
            <person name="Yamada T."/>
            <person name="MetaHit consortium"/>
            <person name="Renault P."/>
            <person name="Sicheritz-Ponten T."/>
            <person name="Bork P."/>
            <person name="Wang J."/>
            <person name="Brunak S."/>
            <person name="Ehrlich S.D."/>
        </authorList>
    </citation>
    <scope>NUCLEOTIDE SEQUENCE [LARGE SCALE GENOMIC DNA]</scope>
</reference>
<sequence length="39" mass="4607">MNLAFLSDSTTFPQSQLQSFQSHINPQHYKYHNPLLLFI</sequence>
<accession>R7H7H7</accession>
<dbReference type="EMBL" id="CBIT010000279">
    <property type="protein sequence ID" value="CDE34948.1"/>
    <property type="molecule type" value="Genomic_DNA"/>
</dbReference>
<proteinExistence type="predicted"/>
<evidence type="ECO:0000313" key="1">
    <source>
        <dbReference type="EMBL" id="CDE34948.1"/>
    </source>
</evidence>
<organism evidence="1">
    <name type="scientific">Leyella stercorea CAG:629</name>
    <dbReference type="NCBI Taxonomy" id="1263103"/>
    <lineage>
        <taxon>Bacteria</taxon>
        <taxon>Pseudomonadati</taxon>
        <taxon>Bacteroidota</taxon>
        <taxon>Bacteroidia</taxon>
        <taxon>Bacteroidales</taxon>
        <taxon>Prevotellaceae</taxon>
        <taxon>Leyella</taxon>
    </lineage>
</organism>